<reference evidence="1" key="1">
    <citation type="journal article" date="2015" name="Nature">
        <title>Complex archaea that bridge the gap between prokaryotes and eukaryotes.</title>
        <authorList>
            <person name="Spang A."/>
            <person name="Saw J.H."/>
            <person name="Jorgensen S.L."/>
            <person name="Zaremba-Niedzwiedzka K."/>
            <person name="Martijn J."/>
            <person name="Lind A.E."/>
            <person name="van Eijk R."/>
            <person name="Schleper C."/>
            <person name="Guy L."/>
            <person name="Ettema T.J."/>
        </authorList>
    </citation>
    <scope>NUCLEOTIDE SEQUENCE</scope>
</reference>
<name>A0A0F9TUN7_9ZZZZ</name>
<comment type="caution">
    <text evidence="1">The sequence shown here is derived from an EMBL/GenBank/DDBJ whole genome shotgun (WGS) entry which is preliminary data.</text>
</comment>
<sequence>MELAVELIICNKNKRWHSHYEFVNGNGDSAVRELEIIAINQVVDKIDKGEMNEIIKKGDLRYVGVFQSKVLN</sequence>
<organism evidence="1">
    <name type="scientific">marine sediment metagenome</name>
    <dbReference type="NCBI Taxonomy" id="412755"/>
    <lineage>
        <taxon>unclassified sequences</taxon>
        <taxon>metagenomes</taxon>
        <taxon>ecological metagenomes</taxon>
    </lineage>
</organism>
<dbReference type="AlphaFoldDB" id="A0A0F9TUN7"/>
<proteinExistence type="predicted"/>
<accession>A0A0F9TUN7</accession>
<evidence type="ECO:0000313" key="1">
    <source>
        <dbReference type="EMBL" id="KKN52811.1"/>
    </source>
</evidence>
<gene>
    <name evidence="1" type="ORF">LCGC14_0608540</name>
</gene>
<protein>
    <submittedName>
        <fullName evidence="1">Uncharacterized protein</fullName>
    </submittedName>
</protein>
<dbReference type="EMBL" id="LAZR01001003">
    <property type="protein sequence ID" value="KKN52811.1"/>
    <property type="molecule type" value="Genomic_DNA"/>
</dbReference>